<dbReference type="SUPFAM" id="SSF103481">
    <property type="entry name" value="Multidrug resistance efflux transporter EmrE"/>
    <property type="match status" value="2"/>
</dbReference>
<evidence type="ECO:0000313" key="8">
    <source>
        <dbReference type="EMBL" id="MEW9571609.1"/>
    </source>
</evidence>
<proteinExistence type="inferred from homology"/>
<evidence type="ECO:0000256" key="2">
    <source>
        <dbReference type="ARBA" id="ARBA00007362"/>
    </source>
</evidence>
<feature type="transmembrane region" description="Helical" evidence="6">
    <location>
        <begin position="124"/>
        <end position="143"/>
    </location>
</feature>
<protein>
    <submittedName>
        <fullName evidence="8">EamA family transporter</fullName>
    </submittedName>
</protein>
<dbReference type="Proteomes" id="UP001556220">
    <property type="component" value="Unassembled WGS sequence"/>
</dbReference>
<dbReference type="InterPro" id="IPR000620">
    <property type="entry name" value="EamA_dom"/>
</dbReference>
<dbReference type="EMBL" id="JBFOHK010000002">
    <property type="protein sequence ID" value="MEW9571609.1"/>
    <property type="molecule type" value="Genomic_DNA"/>
</dbReference>
<evidence type="ECO:0000313" key="9">
    <source>
        <dbReference type="Proteomes" id="UP001556220"/>
    </source>
</evidence>
<evidence type="ECO:0000256" key="4">
    <source>
        <dbReference type="ARBA" id="ARBA00022989"/>
    </source>
</evidence>
<feature type="domain" description="EamA" evidence="7">
    <location>
        <begin position="153"/>
        <end position="282"/>
    </location>
</feature>
<gene>
    <name evidence="8" type="ORF">ABQJ54_07590</name>
</gene>
<feature type="transmembrane region" description="Helical" evidence="6">
    <location>
        <begin position="149"/>
        <end position="167"/>
    </location>
</feature>
<organism evidence="8 9">
    <name type="scientific">Rhodanobacter lycopersici</name>
    <dbReference type="NCBI Taxonomy" id="3162487"/>
    <lineage>
        <taxon>Bacteria</taxon>
        <taxon>Pseudomonadati</taxon>
        <taxon>Pseudomonadota</taxon>
        <taxon>Gammaproteobacteria</taxon>
        <taxon>Lysobacterales</taxon>
        <taxon>Rhodanobacteraceae</taxon>
        <taxon>Rhodanobacter</taxon>
    </lineage>
</organism>
<accession>A0ABV3QDE7</accession>
<feature type="transmembrane region" description="Helical" evidence="6">
    <location>
        <begin position="243"/>
        <end position="261"/>
    </location>
</feature>
<feature type="transmembrane region" description="Helical" evidence="6">
    <location>
        <begin position="179"/>
        <end position="203"/>
    </location>
</feature>
<dbReference type="InterPro" id="IPR037185">
    <property type="entry name" value="EmrE-like"/>
</dbReference>
<feature type="transmembrane region" description="Helical" evidence="6">
    <location>
        <begin position="33"/>
        <end position="50"/>
    </location>
</feature>
<name>A0ABV3QDE7_9GAMM</name>
<comment type="caution">
    <text evidence="8">The sequence shown here is derived from an EMBL/GenBank/DDBJ whole genome shotgun (WGS) entry which is preliminary data.</text>
</comment>
<dbReference type="PANTHER" id="PTHR32322">
    <property type="entry name" value="INNER MEMBRANE TRANSPORTER"/>
    <property type="match status" value="1"/>
</dbReference>
<sequence length="348" mass="36889">MSSPAITAALAAALLFGASMPLAKQLLRDVSPMLLAGLLYLGSGVGLVLVRLVRDRGWRLPAMAGREQGWLLLAIVFGGVLGPLLLMLGLARTAAATASLLLNLEAVLTALLAWIVFRENTDRRVMLGMALIVAGVVLLAWPGHLPSAALGQGAPLIALACLCWALDNNITRKVSDSDALFIAGLKGLAAGIVNVALACMLGARLPAAATVAAAMATGLLGYGVSLVLFVLALRGLGAARAGAYFSTAPFLGAVIAIIALGDRATPVFWLAAVLMGAGVWLHLTERHEHLHTHEALTHTHRHVHDEHHQHTHDFDWDGSEPHTHAHIHAPITHSHPHYPDIHHQHKHR</sequence>
<feature type="transmembrane region" description="Helical" evidence="6">
    <location>
        <begin position="70"/>
        <end position="90"/>
    </location>
</feature>
<evidence type="ECO:0000256" key="5">
    <source>
        <dbReference type="ARBA" id="ARBA00023136"/>
    </source>
</evidence>
<evidence type="ECO:0000256" key="1">
    <source>
        <dbReference type="ARBA" id="ARBA00004141"/>
    </source>
</evidence>
<comment type="subcellular location">
    <subcellularLocation>
        <location evidence="1">Membrane</location>
        <topology evidence="1">Multi-pass membrane protein</topology>
    </subcellularLocation>
</comment>
<evidence type="ECO:0000259" key="7">
    <source>
        <dbReference type="Pfam" id="PF00892"/>
    </source>
</evidence>
<comment type="similarity">
    <text evidence="2">Belongs to the EamA transporter family.</text>
</comment>
<dbReference type="Gene3D" id="1.10.3730.20">
    <property type="match status" value="2"/>
</dbReference>
<dbReference type="Pfam" id="PF00892">
    <property type="entry name" value="EamA"/>
    <property type="match status" value="2"/>
</dbReference>
<keyword evidence="3 6" id="KW-0812">Transmembrane</keyword>
<feature type="transmembrane region" description="Helical" evidence="6">
    <location>
        <begin position="267"/>
        <end position="283"/>
    </location>
</feature>
<reference evidence="8 9" key="1">
    <citation type="submission" date="2024-06" db="EMBL/GenBank/DDBJ databases">
        <authorList>
            <person name="Woo H."/>
        </authorList>
    </citation>
    <scope>NUCLEOTIDE SEQUENCE [LARGE SCALE GENOMIC DNA]</scope>
    <source>
        <strain evidence="8 9">Si-c</strain>
    </source>
</reference>
<evidence type="ECO:0000256" key="3">
    <source>
        <dbReference type="ARBA" id="ARBA00022692"/>
    </source>
</evidence>
<evidence type="ECO:0000256" key="6">
    <source>
        <dbReference type="SAM" id="Phobius"/>
    </source>
</evidence>
<feature type="transmembrane region" description="Helical" evidence="6">
    <location>
        <begin position="96"/>
        <end position="117"/>
    </location>
</feature>
<feature type="domain" description="EamA" evidence="7">
    <location>
        <begin position="5"/>
        <end position="140"/>
    </location>
</feature>
<keyword evidence="9" id="KW-1185">Reference proteome</keyword>
<dbReference type="RefSeq" id="WP_367853691.1">
    <property type="nucleotide sequence ID" value="NZ_JBFOHK010000002.1"/>
</dbReference>
<dbReference type="PANTHER" id="PTHR32322:SF2">
    <property type="entry name" value="EAMA DOMAIN-CONTAINING PROTEIN"/>
    <property type="match status" value="1"/>
</dbReference>
<feature type="transmembrane region" description="Helical" evidence="6">
    <location>
        <begin position="209"/>
        <end position="231"/>
    </location>
</feature>
<keyword evidence="4 6" id="KW-1133">Transmembrane helix</keyword>
<dbReference type="InterPro" id="IPR050638">
    <property type="entry name" value="AA-Vitamin_Transporters"/>
</dbReference>
<keyword evidence="5 6" id="KW-0472">Membrane</keyword>